<keyword evidence="4" id="KW-1185">Reference proteome</keyword>
<dbReference type="CDD" id="cd14727">
    <property type="entry name" value="ChanN-like"/>
    <property type="match status" value="1"/>
</dbReference>
<dbReference type="Gene3D" id="3.40.50.11550">
    <property type="match status" value="2"/>
</dbReference>
<comment type="caution">
    <text evidence="3">The sequence shown here is derived from an EMBL/GenBank/DDBJ whole genome shotgun (WGS) entry which is preliminary data.</text>
</comment>
<proteinExistence type="predicted"/>
<keyword evidence="1" id="KW-0732">Signal</keyword>
<evidence type="ECO:0000256" key="1">
    <source>
        <dbReference type="SAM" id="SignalP"/>
    </source>
</evidence>
<sequence length="287" mass="31881">MIRPLLMLLSLLVALPAAAASLEGRLWDLRAERFVSIDTLFERLPPGGWLLLGEQHDHPEHHAIQADWIERLAIRDQLGPVAMEMLQQSQQPLLDDARGRGQNVTPEALNWQPGWDWALYEPVVKAALDHAPALVATDLSRDQQRQAYTAGAPEGELEPGHSDFMRDLLYDSHCGQLPASSLDGMRQVQLARDQAMATRLREYSAPDQTGVMITGSIHARLDLGIPRWLRRPAVSVLMIAVEPDKTSPQDYRPEGLGTHPVADYLLFTSALPARDYCAELKAKPASN</sequence>
<dbReference type="PIRSF" id="PIRSF020419">
    <property type="entry name" value="Fe_uptake_reg_CjrA_prd"/>
    <property type="match status" value="1"/>
</dbReference>
<dbReference type="SUPFAM" id="SSF159501">
    <property type="entry name" value="EreA/ChaN-like"/>
    <property type="match status" value="1"/>
</dbReference>
<accession>A0ABS3Z946</accession>
<evidence type="ECO:0000313" key="4">
    <source>
        <dbReference type="Proteomes" id="UP000810171"/>
    </source>
</evidence>
<dbReference type="InterPro" id="IPR007314">
    <property type="entry name" value="Cofac_haem-bd_dom"/>
</dbReference>
<gene>
    <name evidence="3" type="ORF">H9C73_05570</name>
</gene>
<organism evidence="3 4">
    <name type="scientific">Marinobacterium alkalitolerans</name>
    <dbReference type="NCBI Taxonomy" id="1542925"/>
    <lineage>
        <taxon>Bacteria</taxon>
        <taxon>Pseudomonadati</taxon>
        <taxon>Pseudomonadota</taxon>
        <taxon>Gammaproteobacteria</taxon>
        <taxon>Oceanospirillales</taxon>
        <taxon>Oceanospirillaceae</taxon>
        <taxon>Marinobacterium</taxon>
    </lineage>
</organism>
<keyword evidence="3" id="KW-0449">Lipoprotein</keyword>
<feature type="signal peptide" evidence="1">
    <location>
        <begin position="1"/>
        <end position="19"/>
    </location>
</feature>
<evidence type="ECO:0000313" key="3">
    <source>
        <dbReference type="EMBL" id="MBP0048197.1"/>
    </source>
</evidence>
<dbReference type="InterPro" id="IPR016773">
    <property type="entry name" value="Fe3_uptake_reg_CjrA_prd"/>
</dbReference>
<reference evidence="3 4" key="1">
    <citation type="submission" date="2020-09" db="EMBL/GenBank/DDBJ databases">
        <authorList>
            <person name="Tanuku N.R.S."/>
        </authorList>
    </citation>
    <scope>NUCLEOTIDE SEQUENCE [LARGE SCALE GENOMIC DNA]</scope>
    <source>
        <strain evidence="3 4">AK62</strain>
    </source>
</reference>
<dbReference type="Proteomes" id="UP000810171">
    <property type="component" value="Unassembled WGS sequence"/>
</dbReference>
<name>A0ABS3Z946_9GAMM</name>
<feature type="domain" description="Haem-binding uptake Tiki superfamily ChaN" evidence="2">
    <location>
        <begin position="43"/>
        <end position="229"/>
    </location>
</feature>
<dbReference type="Pfam" id="PF04187">
    <property type="entry name" value="Cofac_haem_bdg"/>
    <property type="match status" value="1"/>
</dbReference>
<dbReference type="RefSeq" id="WP_209286811.1">
    <property type="nucleotide sequence ID" value="NZ_JACVEW010000006.1"/>
</dbReference>
<evidence type="ECO:0000259" key="2">
    <source>
        <dbReference type="Pfam" id="PF04187"/>
    </source>
</evidence>
<feature type="chain" id="PRO_5046699733" evidence="1">
    <location>
        <begin position="20"/>
        <end position="287"/>
    </location>
</feature>
<protein>
    <submittedName>
        <fullName evidence="3">ChaN family lipoprotein</fullName>
    </submittedName>
</protein>
<dbReference type="EMBL" id="JACVEW010000006">
    <property type="protein sequence ID" value="MBP0048197.1"/>
    <property type="molecule type" value="Genomic_DNA"/>
</dbReference>